<gene>
    <name evidence="3" type="ORF">CKAH01_07928</name>
</gene>
<dbReference type="EMBL" id="VYYT01000445">
    <property type="protein sequence ID" value="KAK2735144.1"/>
    <property type="molecule type" value="Genomic_DNA"/>
</dbReference>
<name>A0AAD9Y5N9_COLKA</name>
<dbReference type="GO" id="GO:0102193">
    <property type="term" value="F:protein-ribulosamine 3-kinase activity"/>
    <property type="evidence" value="ECO:0007669"/>
    <property type="project" value="UniProtKB-EC"/>
</dbReference>
<dbReference type="EC" id="2.7.1.172" evidence="1"/>
<proteinExistence type="predicted"/>
<sequence length="354" mass="40669">MAAYEQFTEYDVELEVPEKAVQELDENVRKFLPERGTFKSMIPHGPSFWGRTARINIVEEDGSDTAYFMKVCHGQRGHDMMLGEFTSMTAVHGVLPECSPRPIGWGTYESDAQCHFYLATFHEMAEELPDINAFAWKVAELHLRSESPNGKFGFPVTTFSGNAPQDNSWTDTWEAFFTKAFTHMIRLECETQGQSEEMDKLASTLVSNVIPRLLRPMEIDGKTVKPCLIHGDLWYGNACTDLTTGNSIVFDACSLYGHHEYELGTWRSPHYRIGKPYVRAYHHKYPKSEPVEDWDDRNALYSIMFNLHESVLYAGTLRWRGIVMGEMKRLINKFPEGFDGWRSQNPPKRTGREI</sequence>
<keyword evidence="4" id="KW-1185">Reference proteome</keyword>
<dbReference type="AlphaFoldDB" id="A0AAD9Y5N9"/>
<dbReference type="InterPro" id="IPR016477">
    <property type="entry name" value="Fructo-/Ketosamine-3-kinase"/>
</dbReference>
<comment type="catalytic activity">
    <reaction evidence="2">
        <text>N(6)-D-ribulosyl-L-lysyl-[protein] + ATP = N(6)-(3-O-phospho-D-ribulosyl)-L-lysyl-[protein] + ADP + H(+)</text>
        <dbReference type="Rhea" id="RHEA:48432"/>
        <dbReference type="Rhea" id="RHEA-COMP:12103"/>
        <dbReference type="Rhea" id="RHEA-COMP:12104"/>
        <dbReference type="ChEBI" id="CHEBI:15378"/>
        <dbReference type="ChEBI" id="CHEBI:30616"/>
        <dbReference type="ChEBI" id="CHEBI:90418"/>
        <dbReference type="ChEBI" id="CHEBI:90420"/>
        <dbReference type="ChEBI" id="CHEBI:456216"/>
        <dbReference type="EC" id="2.7.1.172"/>
    </reaction>
    <physiologicalReaction direction="left-to-right" evidence="2">
        <dbReference type="Rhea" id="RHEA:48433"/>
    </physiologicalReaction>
</comment>
<dbReference type="Pfam" id="PF03881">
    <property type="entry name" value="Fructosamin_kin"/>
    <property type="match status" value="1"/>
</dbReference>
<dbReference type="InterPro" id="IPR011009">
    <property type="entry name" value="Kinase-like_dom_sf"/>
</dbReference>
<dbReference type="SUPFAM" id="SSF56112">
    <property type="entry name" value="Protein kinase-like (PK-like)"/>
    <property type="match status" value="1"/>
</dbReference>
<dbReference type="Proteomes" id="UP001281614">
    <property type="component" value="Unassembled WGS sequence"/>
</dbReference>
<reference evidence="3" key="1">
    <citation type="submission" date="2023-02" db="EMBL/GenBank/DDBJ databases">
        <title>Colletotrichum kahawae CIFC_Que2 genome sequencing and assembly.</title>
        <authorList>
            <person name="Baroncelli R."/>
        </authorList>
    </citation>
    <scope>NUCLEOTIDE SEQUENCE</scope>
    <source>
        <strain evidence="3">CIFC_Que2</strain>
    </source>
</reference>
<evidence type="ECO:0000313" key="4">
    <source>
        <dbReference type="Proteomes" id="UP001281614"/>
    </source>
</evidence>
<protein>
    <recommendedName>
        <fullName evidence="1">protein-ribulosamine 3-kinase</fullName>
        <ecNumber evidence="1">2.7.1.172</ecNumber>
    </recommendedName>
</protein>
<dbReference type="Gene3D" id="3.90.1200.10">
    <property type="match status" value="1"/>
</dbReference>
<dbReference type="PANTHER" id="PTHR12149">
    <property type="entry name" value="FRUCTOSAMINE 3 KINASE-RELATED PROTEIN"/>
    <property type="match status" value="1"/>
</dbReference>
<evidence type="ECO:0000256" key="2">
    <source>
        <dbReference type="ARBA" id="ARBA00048655"/>
    </source>
</evidence>
<evidence type="ECO:0000256" key="1">
    <source>
        <dbReference type="ARBA" id="ARBA00011961"/>
    </source>
</evidence>
<evidence type="ECO:0000313" key="3">
    <source>
        <dbReference type="EMBL" id="KAK2735144.1"/>
    </source>
</evidence>
<dbReference type="PANTHER" id="PTHR12149:SF8">
    <property type="entry name" value="PROTEIN-RIBULOSAMINE 3-KINASE"/>
    <property type="match status" value="1"/>
</dbReference>
<organism evidence="3 4">
    <name type="scientific">Colletotrichum kahawae</name>
    <name type="common">Coffee berry disease fungus</name>
    <dbReference type="NCBI Taxonomy" id="34407"/>
    <lineage>
        <taxon>Eukaryota</taxon>
        <taxon>Fungi</taxon>
        <taxon>Dikarya</taxon>
        <taxon>Ascomycota</taxon>
        <taxon>Pezizomycotina</taxon>
        <taxon>Sordariomycetes</taxon>
        <taxon>Hypocreomycetidae</taxon>
        <taxon>Glomerellales</taxon>
        <taxon>Glomerellaceae</taxon>
        <taxon>Colletotrichum</taxon>
        <taxon>Colletotrichum gloeosporioides species complex</taxon>
    </lineage>
</organism>
<comment type="caution">
    <text evidence="3">The sequence shown here is derived from an EMBL/GenBank/DDBJ whole genome shotgun (WGS) entry which is preliminary data.</text>
</comment>
<accession>A0AAD9Y5N9</accession>